<evidence type="ECO:0000313" key="2">
    <source>
        <dbReference type="Proteomes" id="UP000734511"/>
    </source>
</evidence>
<evidence type="ECO:0000313" key="1">
    <source>
        <dbReference type="EMBL" id="NJP42257.1"/>
    </source>
</evidence>
<keyword evidence="2" id="KW-1185">Reference proteome</keyword>
<organism evidence="1 2">
    <name type="scientific">Actinacidiphila epipremni</name>
    <dbReference type="NCBI Taxonomy" id="2053013"/>
    <lineage>
        <taxon>Bacteria</taxon>
        <taxon>Bacillati</taxon>
        <taxon>Actinomycetota</taxon>
        <taxon>Actinomycetes</taxon>
        <taxon>Kitasatosporales</taxon>
        <taxon>Streptomycetaceae</taxon>
        <taxon>Actinacidiphila</taxon>
    </lineage>
</organism>
<proteinExistence type="predicted"/>
<evidence type="ECO:0008006" key="3">
    <source>
        <dbReference type="Google" id="ProtNLM"/>
    </source>
</evidence>
<accession>A0ABX0ZGK1</accession>
<dbReference type="RefSeq" id="WP_167981093.1">
    <property type="nucleotide sequence ID" value="NZ_JAATEJ010000001.1"/>
</dbReference>
<dbReference type="EMBL" id="JAATEJ010000001">
    <property type="protein sequence ID" value="NJP42257.1"/>
    <property type="molecule type" value="Genomic_DNA"/>
</dbReference>
<comment type="caution">
    <text evidence="1">The sequence shown here is derived from an EMBL/GenBank/DDBJ whole genome shotgun (WGS) entry which is preliminary data.</text>
</comment>
<gene>
    <name evidence="1" type="ORF">HCN08_02330</name>
</gene>
<dbReference type="Proteomes" id="UP000734511">
    <property type="component" value="Unassembled WGS sequence"/>
</dbReference>
<sequence length="50" mass="5212">MTEPDDDEFFDDIAALGSAATIASDTTLPDALRDGAADAAGDIVDKLKER</sequence>
<name>A0ABX0ZGK1_9ACTN</name>
<reference evidence="1 2" key="1">
    <citation type="submission" date="2020-03" db="EMBL/GenBank/DDBJ databases">
        <title>WGS of actinomycetes isolated from Thailand.</title>
        <authorList>
            <person name="Thawai C."/>
        </authorList>
    </citation>
    <scope>NUCLEOTIDE SEQUENCE [LARGE SCALE GENOMIC DNA]</scope>
    <source>
        <strain evidence="1 2">PRB2-1</strain>
    </source>
</reference>
<protein>
    <recommendedName>
        <fullName evidence="3">Antitoxin</fullName>
    </recommendedName>
</protein>